<dbReference type="EMBL" id="CP046883">
    <property type="protein sequence ID" value="QNH96658.1"/>
    <property type="molecule type" value="Genomic_DNA"/>
</dbReference>
<keyword evidence="3" id="KW-1185">Reference proteome</keyword>
<evidence type="ECO:0000256" key="1">
    <source>
        <dbReference type="SAM" id="Phobius"/>
    </source>
</evidence>
<name>A0A7G7YQ88_9CORY</name>
<organism evidence="2 3">
    <name type="scientific">Corynebacterium anserum</name>
    <dbReference type="NCBI Taxonomy" id="2684406"/>
    <lineage>
        <taxon>Bacteria</taxon>
        <taxon>Bacillati</taxon>
        <taxon>Actinomycetota</taxon>
        <taxon>Actinomycetes</taxon>
        <taxon>Mycobacteriales</taxon>
        <taxon>Corynebacteriaceae</taxon>
        <taxon>Corynebacterium</taxon>
    </lineage>
</organism>
<dbReference type="Pfam" id="PF11209">
    <property type="entry name" value="LmeA"/>
    <property type="match status" value="1"/>
</dbReference>
<protein>
    <submittedName>
        <fullName evidence="2">DUF2993 domain-containing protein</fullName>
    </submittedName>
</protein>
<dbReference type="AlphaFoldDB" id="A0A7G7YQ88"/>
<keyword evidence="1" id="KW-0812">Transmembrane</keyword>
<reference evidence="2 3" key="1">
    <citation type="submission" date="2019-12" db="EMBL/GenBank/DDBJ databases">
        <title>Corynebacterium sp. nov., isolated from feces of the Anser Albifrons in China.</title>
        <authorList>
            <person name="Liu Q."/>
        </authorList>
    </citation>
    <scope>NUCLEOTIDE SEQUENCE [LARGE SCALE GENOMIC DNA]</scope>
    <source>
        <strain evidence="2 3">23H37-10</strain>
    </source>
</reference>
<dbReference type="InterPro" id="IPR021373">
    <property type="entry name" value="DUF2993"/>
</dbReference>
<evidence type="ECO:0000313" key="3">
    <source>
        <dbReference type="Proteomes" id="UP000515275"/>
    </source>
</evidence>
<accession>A0A7G7YQ88</accession>
<sequence>MEWVSNPQYNETSEYNFPSHGSGAHSASSGAQDWGHVSTAQKKRRGKALPLFLIIVLVLVVFLGCAEFGARLYAKNQLIEGIRQSASESGYELTQDPSVHFGASPLLLALLTKKVGSVDIDIPSSLSVSYDDGNVSLPHVKGAPEMDIEARSIALGEQQQDTSFGELTLHTSIPSELMLAEIVEEQQKHTGGNGVEDFLTSQIKVTGITPNEGNQELEFDINNGLAKLHMQPVVNDGQISFDVKSAQVLGILNLPDSAVQGIQEMLNRQQAARLNGNLRFEDVRVTDKGLDVRLHGTDVNVQELSSDLNKTTGSVAS</sequence>
<keyword evidence="1" id="KW-1133">Transmembrane helix</keyword>
<gene>
    <name evidence="2" type="ORF">GP473_08340</name>
</gene>
<dbReference type="KEGG" id="cans:GP473_08340"/>
<keyword evidence="1" id="KW-0472">Membrane</keyword>
<feature type="transmembrane region" description="Helical" evidence="1">
    <location>
        <begin position="51"/>
        <end position="74"/>
    </location>
</feature>
<dbReference type="Proteomes" id="UP000515275">
    <property type="component" value="Chromosome"/>
</dbReference>
<proteinExistence type="predicted"/>
<evidence type="ECO:0000313" key="2">
    <source>
        <dbReference type="EMBL" id="QNH96658.1"/>
    </source>
</evidence>